<protein>
    <submittedName>
        <fullName evidence="2">Uncharacterized protein</fullName>
    </submittedName>
</protein>
<evidence type="ECO:0000313" key="2">
    <source>
        <dbReference type="EMBL" id="KAJ4496464.1"/>
    </source>
</evidence>
<keyword evidence="1" id="KW-1133">Transmembrane helix</keyword>
<comment type="caution">
    <text evidence="2">The sequence shown here is derived from an EMBL/GenBank/DDBJ whole genome shotgun (WGS) entry which is preliminary data.</text>
</comment>
<organism evidence="2 3">
    <name type="scientific">Lentinula lateritia</name>
    <dbReference type="NCBI Taxonomy" id="40482"/>
    <lineage>
        <taxon>Eukaryota</taxon>
        <taxon>Fungi</taxon>
        <taxon>Dikarya</taxon>
        <taxon>Basidiomycota</taxon>
        <taxon>Agaricomycotina</taxon>
        <taxon>Agaricomycetes</taxon>
        <taxon>Agaricomycetidae</taxon>
        <taxon>Agaricales</taxon>
        <taxon>Marasmiineae</taxon>
        <taxon>Omphalotaceae</taxon>
        <taxon>Lentinula</taxon>
    </lineage>
</organism>
<evidence type="ECO:0000313" key="3">
    <source>
        <dbReference type="Proteomes" id="UP001150217"/>
    </source>
</evidence>
<dbReference type="EMBL" id="JANVFT010000028">
    <property type="protein sequence ID" value="KAJ4496464.1"/>
    <property type="molecule type" value="Genomic_DNA"/>
</dbReference>
<evidence type="ECO:0000256" key="1">
    <source>
        <dbReference type="SAM" id="Phobius"/>
    </source>
</evidence>
<feature type="transmembrane region" description="Helical" evidence="1">
    <location>
        <begin position="42"/>
        <end position="62"/>
    </location>
</feature>
<dbReference type="Proteomes" id="UP001150217">
    <property type="component" value="Unassembled WGS sequence"/>
</dbReference>
<reference evidence="2" key="1">
    <citation type="submission" date="2022-08" db="EMBL/GenBank/DDBJ databases">
        <title>A Global Phylogenomic Analysis of the Shiitake Genus Lentinula.</title>
        <authorList>
            <consortium name="DOE Joint Genome Institute"/>
            <person name="Sierra-Patev S."/>
            <person name="Min B."/>
            <person name="Naranjo-Ortiz M."/>
            <person name="Looney B."/>
            <person name="Konkel Z."/>
            <person name="Slot J.C."/>
            <person name="Sakamoto Y."/>
            <person name="Steenwyk J.L."/>
            <person name="Rokas A."/>
            <person name="Carro J."/>
            <person name="Camarero S."/>
            <person name="Ferreira P."/>
            <person name="Molpeceres G."/>
            <person name="Ruiz-Duenas F.J."/>
            <person name="Serrano A."/>
            <person name="Henrissat B."/>
            <person name="Drula E."/>
            <person name="Hughes K.W."/>
            <person name="Mata J.L."/>
            <person name="Ishikawa N.K."/>
            <person name="Vargas-Isla R."/>
            <person name="Ushijima S."/>
            <person name="Smith C.A."/>
            <person name="Ahrendt S."/>
            <person name="Andreopoulos W."/>
            <person name="He G."/>
            <person name="Labutti K."/>
            <person name="Lipzen A."/>
            <person name="Ng V."/>
            <person name="Riley R."/>
            <person name="Sandor L."/>
            <person name="Barry K."/>
            <person name="Martinez A.T."/>
            <person name="Xiao Y."/>
            <person name="Gibbons J.G."/>
            <person name="Terashima K."/>
            <person name="Grigoriev I.V."/>
            <person name="Hibbett D.S."/>
        </authorList>
    </citation>
    <scope>NUCLEOTIDE SEQUENCE</scope>
    <source>
        <strain evidence="2">RHP3577 ss4</strain>
    </source>
</reference>
<name>A0ABQ8VJ86_9AGAR</name>
<sequence length="67" mass="7620">MHTQCTARHIRRHQRFSTNGFLRNALSSTFSFSLETRLLRGYLVEVVMLGITLVGVVSSLRLPKTSK</sequence>
<keyword evidence="1" id="KW-0472">Membrane</keyword>
<gene>
    <name evidence="2" type="ORF">C8R41DRAFT_761997</name>
</gene>
<keyword evidence="1" id="KW-0812">Transmembrane</keyword>
<keyword evidence="3" id="KW-1185">Reference proteome</keyword>
<proteinExistence type="predicted"/>
<accession>A0ABQ8VJ86</accession>